<dbReference type="EMBL" id="VJMH01000656">
    <property type="protein sequence ID" value="KAF0714991.1"/>
    <property type="molecule type" value="Genomic_DNA"/>
</dbReference>
<organism evidence="3 4">
    <name type="scientific">Aphanomyces stellatus</name>
    <dbReference type="NCBI Taxonomy" id="120398"/>
    <lineage>
        <taxon>Eukaryota</taxon>
        <taxon>Sar</taxon>
        <taxon>Stramenopiles</taxon>
        <taxon>Oomycota</taxon>
        <taxon>Saprolegniomycetes</taxon>
        <taxon>Saprolegniales</taxon>
        <taxon>Verrucalvaceae</taxon>
        <taxon>Aphanomyces</taxon>
    </lineage>
</organism>
<reference evidence="3 4" key="1">
    <citation type="submission" date="2019-03" db="EMBL/GenBank/DDBJ databases">
        <authorList>
            <person name="Gaulin E."/>
            <person name="Dumas B."/>
        </authorList>
    </citation>
    <scope>NUCLEOTIDE SEQUENCE [LARGE SCALE GENOMIC DNA]</scope>
    <source>
        <strain evidence="3">CBS 568.67</strain>
    </source>
</reference>
<dbReference type="Pfam" id="PF24964">
    <property type="entry name" value="DUF7769"/>
    <property type="match status" value="1"/>
</dbReference>
<proteinExistence type="predicted"/>
<keyword evidence="4" id="KW-1185">Reference proteome</keyword>
<dbReference type="PANTHER" id="PTHR47169">
    <property type="entry name" value="OS01G0541250 PROTEIN"/>
    <property type="match status" value="1"/>
</dbReference>
<dbReference type="OrthoDB" id="78394at2759"/>
<accession>A0A485KB39</accession>
<dbReference type="Proteomes" id="UP000332933">
    <property type="component" value="Unassembled WGS sequence"/>
</dbReference>
<gene>
    <name evidence="3" type="primary">Aste57867_3615</name>
    <name evidence="2" type="ORF">As57867_003604</name>
    <name evidence="3" type="ORF">ASTE57867_3615</name>
</gene>
<sequence>MPSPSQHASCAPAASTGTASNLSSIERRRVYDTLLALTVGGRLPYGAISNTAKQFGCHRTTVSKLWARARRSLLRGSLLRGALVADIDAKKRGNSGRPRRRSPDAIEAAIRAVPHEDRQTVRTLAAQSGIPKTLVIRHMQETKRLKGRSSYVKPALMDANKIERVNFAIGFLRPGPHGSHFFDDMYNRVHVDEKWFFLTKVKRTFYVYEDEELAHRAAKSKRFITKVMFLAAVARPRYDHHLKCTFDGKLGIWPFVQRIPAARNSKNRPRGTLITTPVNVDAKVYADCVFNNVVPAIKDMFPRACLQRGVLIQQDNASPHRVVSSAMLGANGVDSIGVANQPPKSPDCNVLDLGYFNAIQSLQHQKRTRTIDDLIDAVERSFVECQ</sequence>
<dbReference type="AlphaFoldDB" id="A0A485KB39"/>
<reference evidence="2" key="2">
    <citation type="submission" date="2019-06" db="EMBL/GenBank/DDBJ databases">
        <title>Genomics analysis of Aphanomyces spp. identifies a new class of oomycete effector associated with host adaptation.</title>
        <authorList>
            <person name="Gaulin E."/>
        </authorList>
    </citation>
    <scope>NUCLEOTIDE SEQUENCE</scope>
    <source>
        <strain evidence="2">CBS 578.67</strain>
    </source>
</reference>
<dbReference type="GO" id="GO:0003676">
    <property type="term" value="F:nucleic acid binding"/>
    <property type="evidence" value="ECO:0007669"/>
    <property type="project" value="InterPro"/>
</dbReference>
<dbReference type="Gene3D" id="3.30.420.10">
    <property type="entry name" value="Ribonuclease H-like superfamily/Ribonuclease H"/>
    <property type="match status" value="1"/>
</dbReference>
<evidence type="ECO:0000313" key="3">
    <source>
        <dbReference type="EMBL" id="VFT80775.1"/>
    </source>
</evidence>
<evidence type="ECO:0000259" key="1">
    <source>
        <dbReference type="Pfam" id="PF24964"/>
    </source>
</evidence>
<evidence type="ECO:0000313" key="2">
    <source>
        <dbReference type="EMBL" id="KAF0714991.1"/>
    </source>
</evidence>
<name>A0A485KB39_9STRA</name>
<feature type="domain" description="DUF7769" evidence="1">
    <location>
        <begin position="22"/>
        <end position="73"/>
    </location>
</feature>
<evidence type="ECO:0000313" key="4">
    <source>
        <dbReference type="Proteomes" id="UP000332933"/>
    </source>
</evidence>
<dbReference type="EMBL" id="CAADRA010000656">
    <property type="protein sequence ID" value="VFT80775.1"/>
    <property type="molecule type" value="Genomic_DNA"/>
</dbReference>
<protein>
    <submittedName>
        <fullName evidence="3">Aste57867_3615 protein</fullName>
    </submittedName>
</protein>
<dbReference type="InterPro" id="IPR056671">
    <property type="entry name" value="DUF7769"/>
</dbReference>
<dbReference type="PANTHER" id="PTHR47169:SF2">
    <property type="entry name" value="OS01G0541250 PROTEIN"/>
    <property type="match status" value="1"/>
</dbReference>
<dbReference type="InterPro" id="IPR036397">
    <property type="entry name" value="RNaseH_sf"/>
</dbReference>